<sequence length="155" mass="17148">MFVSEIHLGRGKVLSPHGHPDTDELCYVINGEISYSLVDPCSNQVHALHVSPGQMVHAPVGWCHWVTSLTPDTILLFMYNAEHPHQMDIAPLWSHALREADPLQINDVHTQPQAGPILPSVPIQEKMQSVVQKSPLPAPPLIMASNHSNKTTHSR</sequence>
<proteinExistence type="predicted"/>
<evidence type="ECO:0000313" key="4">
    <source>
        <dbReference type="Proteomes" id="UP000076796"/>
    </source>
</evidence>
<dbReference type="EMBL" id="LWMH01000002">
    <property type="protein sequence ID" value="KZS44666.1"/>
    <property type="molecule type" value="Genomic_DNA"/>
</dbReference>
<organism evidence="3 4">
    <name type="scientific">Paenibacillus glucanolyticus</name>
    <dbReference type="NCBI Taxonomy" id="59843"/>
    <lineage>
        <taxon>Bacteria</taxon>
        <taxon>Bacillati</taxon>
        <taxon>Bacillota</taxon>
        <taxon>Bacilli</taxon>
        <taxon>Bacillales</taxon>
        <taxon>Paenibacillaceae</taxon>
        <taxon>Paenibacillus</taxon>
    </lineage>
</organism>
<dbReference type="SUPFAM" id="SSF51182">
    <property type="entry name" value="RmlC-like cupins"/>
    <property type="match status" value="1"/>
</dbReference>
<dbReference type="InterPro" id="IPR014710">
    <property type="entry name" value="RmlC-like_jellyroll"/>
</dbReference>
<name>A0A163G0B8_9BACL</name>
<comment type="caution">
    <text evidence="3">The sequence shown here is derived from an EMBL/GenBank/DDBJ whole genome shotgun (WGS) entry which is preliminary data.</text>
</comment>
<dbReference type="InterPro" id="IPR011051">
    <property type="entry name" value="RmlC_Cupin_sf"/>
</dbReference>
<evidence type="ECO:0000259" key="2">
    <source>
        <dbReference type="Pfam" id="PF00190"/>
    </source>
</evidence>
<keyword evidence="4" id="KW-1185">Reference proteome</keyword>
<evidence type="ECO:0000256" key="1">
    <source>
        <dbReference type="SAM" id="MobiDB-lite"/>
    </source>
</evidence>
<evidence type="ECO:0000313" key="3">
    <source>
        <dbReference type="EMBL" id="KZS44666.1"/>
    </source>
</evidence>
<dbReference type="InterPro" id="IPR006045">
    <property type="entry name" value="Cupin_1"/>
</dbReference>
<protein>
    <submittedName>
        <fullName evidence="3">Cupin</fullName>
    </submittedName>
</protein>
<feature type="region of interest" description="Disordered" evidence="1">
    <location>
        <begin position="136"/>
        <end position="155"/>
    </location>
</feature>
<dbReference type="STRING" id="59843.A3958_25065"/>
<dbReference type="Pfam" id="PF00190">
    <property type="entry name" value="Cupin_1"/>
    <property type="match status" value="1"/>
</dbReference>
<gene>
    <name evidence="3" type="ORF">AWU65_26330</name>
</gene>
<feature type="domain" description="Cupin type-1" evidence="2">
    <location>
        <begin position="2"/>
        <end position="90"/>
    </location>
</feature>
<dbReference type="Proteomes" id="UP000076796">
    <property type="component" value="Unassembled WGS sequence"/>
</dbReference>
<dbReference type="Gene3D" id="2.60.120.10">
    <property type="entry name" value="Jelly Rolls"/>
    <property type="match status" value="1"/>
</dbReference>
<dbReference type="RefSeq" id="WP_063480515.1">
    <property type="nucleotide sequence ID" value="NZ_CP147845.1"/>
</dbReference>
<accession>A0A163G0B8</accession>
<dbReference type="AlphaFoldDB" id="A0A163G0B8"/>
<dbReference type="GeneID" id="97554881"/>
<reference evidence="3" key="1">
    <citation type="journal article" date="2016" name="Genome Announc.">
        <title>Draft genomes of two strains of Paenibacillus glucanolyticus with capability to degrade lignocellulose.</title>
        <authorList>
            <person name="Mathews S.L."/>
            <person name="Pawlak J."/>
            <person name="Grunden A.M."/>
        </authorList>
    </citation>
    <scope>NUCLEOTIDE SEQUENCE [LARGE SCALE GENOMIC DNA]</scope>
    <source>
        <strain evidence="3">SLM1</strain>
    </source>
</reference>